<feature type="chain" id="PRO_5042977126" evidence="1">
    <location>
        <begin position="17"/>
        <end position="189"/>
    </location>
</feature>
<organism evidence="2 3">
    <name type="scientific">Pristionchus mayeri</name>
    <dbReference type="NCBI Taxonomy" id="1317129"/>
    <lineage>
        <taxon>Eukaryota</taxon>
        <taxon>Metazoa</taxon>
        <taxon>Ecdysozoa</taxon>
        <taxon>Nematoda</taxon>
        <taxon>Chromadorea</taxon>
        <taxon>Rhabditida</taxon>
        <taxon>Rhabditina</taxon>
        <taxon>Diplogasteromorpha</taxon>
        <taxon>Diplogasteroidea</taxon>
        <taxon>Neodiplogasteridae</taxon>
        <taxon>Pristionchus</taxon>
    </lineage>
</organism>
<name>A0AAN4ZE06_9BILA</name>
<dbReference type="AlphaFoldDB" id="A0AAN4ZE06"/>
<sequence>MINIVNLLLLSATSDALITFKNSQLIQQSDISPKGPYPNGVQFPCPGSGCTMYATQTLANSVGIYKGDKHMTSLDKIYKVDNDYLVGYHLEGGSDYRIKQTSTISDTFKIYIVSDVAVVDISFGLSKPLDASGKRIVTILSARWPISFSNYVGVSAPKIYSAGFDSVDHCKPVYTSRSVANAADSDIGI</sequence>
<comment type="caution">
    <text evidence="2">The sequence shown here is derived from an EMBL/GenBank/DDBJ whole genome shotgun (WGS) entry which is preliminary data.</text>
</comment>
<dbReference type="EMBL" id="BTRK01000002">
    <property type="protein sequence ID" value="GMR38244.1"/>
    <property type="molecule type" value="Genomic_DNA"/>
</dbReference>
<dbReference type="Proteomes" id="UP001328107">
    <property type="component" value="Unassembled WGS sequence"/>
</dbReference>
<evidence type="ECO:0000313" key="2">
    <source>
        <dbReference type="EMBL" id="GMR38244.1"/>
    </source>
</evidence>
<protein>
    <submittedName>
        <fullName evidence="2">Uncharacterized protein</fullName>
    </submittedName>
</protein>
<feature type="signal peptide" evidence="1">
    <location>
        <begin position="1"/>
        <end position="16"/>
    </location>
</feature>
<proteinExistence type="predicted"/>
<keyword evidence="3" id="KW-1185">Reference proteome</keyword>
<reference evidence="3" key="1">
    <citation type="submission" date="2022-10" db="EMBL/GenBank/DDBJ databases">
        <title>Genome assembly of Pristionchus species.</title>
        <authorList>
            <person name="Yoshida K."/>
            <person name="Sommer R.J."/>
        </authorList>
    </citation>
    <scope>NUCLEOTIDE SEQUENCE [LARGE SCALE GENOMIC DNA]</scope>
    <source>
        <strain evidence="3">RS5460</strain>
    </source>
</reference>
<evidence type="ECO:0000256" key="1">
    <source>
        <dbReference type="SAM" id="SignalP"/>
    </source>
</evidence>
<gene>
    <name evidence="2" type="ORF">PMAYCL1PPCAC_08439</name>
</gene>
<accession>A0AAN4ZE06</accession>
<keyword evidence="1" id="KW-0732">Signal</keyword>
<evidence type="ECO:0000313" key="3">
    <source>
        <dbReference type="Proteomes" id="UP001328107"/>
    </source>
</evidence>